<proteinExistence type="predicted"/>
<evidence type="ECO:0000256" key="2">
    <source>
        <dbReference type="ARBA" id="ARBA00023125"/>
    </source>
</evidence>
<gene>
    <name evidence="4" type="ORF">SAMN05421630_101678</name>
</gene>
<dbReference type="Proteomes" id="UP000199494">
    <property type="component" value="Unassembled WGS sequence"/>
</dbReference>
<dbReference type="InterPro" id="IPR000524">
    <property type="entry name" value="Tscrpt_reg_HTH_GntR"/>
</dbReference>
<dbReference type="InterPro" id="IPR008920">
    <property type="entry name" value="TF_FadR/GntR_C"/>
</dbReference>
<dbReference type="Gene3D" id="1.20.120.530">
    <property type="entry name" value="GntR ligand-binding domain-like"/>
    <property type="match status" value="1"/>
</dbReference>
<keyword evidence="5" id="KW-1185">Reference proteome</keyword>
<dbReference type="OrthoDB" id="120836at2"/>
<dbReference type="KEGG" id="pmad:BAY61_11540"/>
<dbReference type="PANTHER" id="PTHR43537:SF5">
    <property type="entry name" value="UXU OPERON TRANSCRIPTIONAL REGULATOR"/>
    <property type="match status" value="1"/>
</dbReference>
<evidence type="ECO:0000256" key="3">
    <source>
        <dbReference type="ARBA" id="ARBA00023163"/>
    </source>
</evidence>
<name>A0A222VNS0_9PSEU</name>
<dbReference type="PROSITE" id="PS50949">
    <property type="entry name" value="HTH_GNTR"/>
    <property type="match status" value="1"/>
</dbReference>
<dbReference type="STRING" id="530584.SAMN05421630_101678"/>
<dbReference type="PRINTS" id="PR00035">
    <property type="entry name" value="HTHGNTR"/>
</dbReference>
<evidence type="ECO:0000256" key="1">
    <source>
        <dbReference type="ARBA" id="ARBA00023015"/>
    </source>
</evidence>
<keyword evidence="2 4" id="KW-0238">DNA-binding</keyword>
<dbReference type="Gene3D" id="1.10.10.10">
    <property type="entry name" value="Winged helix-like DNA-binding domain superfamily/Winged helix DNA-binding domain"/>
    <property type="match status" value="1"/>
</dbReference>
<dbReference type="SMART" id="SM00345">
    <property type="entry name" value="HTH_GNTR"/>
    <property type="match status" value="1"/>
</dbReference>
<dbReference type="EMBL" id="FMZE01000001">
    <property type="protein sequence ID" value="SDC16944.1"/>
    <property type="molecule type" value="Genomic_DNA"/>
</dbReference>
<reference evidence="4 5" key="1">
    <citation type="submission" date="2016-10" db="EMBL/GenBank/DDBJ databases">
        <authorList>
            <person name="de Groot N.N."/>
        </authorList>
    </citation>
    <scope>NUCLEOTIDE SEQUENCE [LARGE SCALE GENOMIC DNA]</scope>
    <source>
        <strain evidence="4 5">CGMCC 4.5506</strain>
    </source>
</reference>
<dbReference type="GO" id="GO:0003700">
    <property type="term" value="F:DNA-binding transcription factor activity"/>
    <property type="evidence" value="ECO:0007669"/>
    <property type="project" value="InterPro"/>
</dbReference>
<dbReference type="InterPro" id="IPR036388">
    <property type="entry name" value="WH-like_DNA-bd_sf"/>
</dbReference>
<dbReference type="GO" id="GO:0003677">
    <property type="term" value="F:DNA binding"/>
    <property type="evidence" value="ECO:0007669"/>
    <property type="project" value="UniProtKB-KW"/>
</dbReference>
<keyword evidence="3" id="KW-0804">Transcription</keyword>
<dbReference type="SMART" id="SM00895">
    <property type="entry name" value="FCD"/>
    <property type="match status" value="1"/>
</dbReference>
<organism evidence="4 5">
    <name type="scientific">Prauserella marina</name>
    <dbReference type="NCBI Taxonomy" id="530584"/>
    <lineage>
        <taxon>Bacteria</taxon>
        <taxon>Bacillati</taxon>
        <taxon>Actinomycetota</taxon>
        <taxon>Actinomycetes</taxon>
        <taxon>Pseudonocardiales</taxon>
        <taxon>Pseudonocardiaceae</taxon>
        <taxon>Prauserella</taxon>
    </lineage>
</organism>
<dbReference type="SUPFAM" id="SSF48008">
    <property type="entry name" value="GntR ligand-binding domain-like"/>
    <property type="match status" value="1"/>
</dbReference>
<evidence type="ECO:0000313" key="4">
    <source>
        <dbReference type="EMBL" id="SDC16944.1"/>
    </source>
</evidence>
<protein>
    <submittedName>
        <fullName evidence="4">DNA-binding transcriptional regulator, FadR family</fullName>
    </submittedName>
</protein>
<dbReference type="InterPro" id="IPR011711">
    <property type="entry name" value="GntR_C"/>
</dbReference>
<dbReference type="AlphaFoldDB" id="A0A222VNS0"/>
<dbReference type="InterPro" id="IPR036390">
    <property type="entry name" value="WH_DNA-bd_sf"/>
</dbReference>
<dbReference type="SUPFAM" id="SSF46785">
    <property type="entry name" value="Winged helix' DNA-binding domain"/>
    <property type="match status" value="1"/>
</dbReference>
<dbReference type="Pfam" id="PF07729">
    <property type="entry name" value="FCD"/>
    <property type="match status" value="1"/>
</dbReference>
<keyword evidence="1" id="KW-0805">Transcription regulation</keyword>
<accession>A0A222VNS0</accession>
<dbReference type="PANTHER" id="PTHR43537">
    <property type="entry name" value="TRANSCRIPTIONAL REGULATOR, GNTR FAMILY"/>
    <property type="match status" value="1"/>
</dbReference>
<sequence length="247" mass="27091">MATPAFQPARPRRAFDEIIAQVRGMVRSGELRPGDRLPAERALAEQFAVSRNTVREALRMLEISGLVQLRRGAAGGAFIAKADPGKVATTMTDMLELSQFSMTDLTEARTWLESLMVRVACERMSDEVMGKLTANVAEAAALSAAGDWERKAVVHVQFHNILAEATNNPVMVAMIDALMQVMQKIVLTLGPSEGDVVLRSQRKVLKHLKAGDADAAVAEMERHLRRIHKMWLDADYKGSYSGSSTSD</sequence>
<dbReference type="Pfam" id="PF00392">
    <property type="entry name" value="GntR"/>
    <property type="match status" value="1"/>
</dbReference>
<dbReference type="RefSeq" id="WP_091796973.1">
    <property type="nucleotide sequence ID" value="NZ_CP016353.1"/>
</dbReference>
<dbReference type="CDD" id="cd07377">
    <property type="entry name" value="WHTH_GntR"/>
    <property type="match status" value="1"/>
</dbReference>
<evidence type="ECO:0000313" key="5">
    <source>
        <dbReference type="Proteomes" id="UP000199494"/>
    </source>
</evidence>